<evidence type="ECO:0000256" key="1">
    <source>
        <dbReference type="ARBA" id="ARBA00022679"/>
    </source>
</evidence>
<dbReference type="Proteomes" id="UP001198806">
    <property type="component" value="Unassembled WGS sequence"/>
</dbReference>
<protein>
    <submittedName>
        <fullName evidence="3">Glycosyltransferase</fullName>
    </submittedName>
</protein>
<evidence type="ECO:0000313" key="4">
    <source>
        <dbReference type="Proteomes" id="UP001198806"/>
    </source>
</evidence>
<dbReference type="GO" id="GO:0016020">
    <property type="term" value="C:membrane"/>
    <property type="evidence" value="ECO:0007669"/>
    <property type="project" value="GOC"/>
</dbReference>
<sequence>MNKIIHQIWIADSEDMMPCNLRILSNTWKKYNPDWDYHLWCSAEVESLLFSDFSDFYLLYKSVFTQRQRLNLAKYMILYLHGGLYVNLDTECFQSISPLFNDSQLFFTNQPKGHCDLLKIHPLLGNSFIGSTAKNVFWIFLLSQIEESIHNKTFFYGENNLGALKITRYLDYMKNHFTVSVFPSKKVMPVSQEEFKQYSLGLNTDIFYKKIKEAFCVHYFFL</sequence>
<reference evidence="3" key="2">
    <citation type="submission" date="2023-03" db="EMBL/GenBank/DDBJ databases">
        <title>Parabacteroides distasonis, a bacteria resistant against UC.</title>
        <authorList>
            <person name="Dai W."/>
        </authorList>
    </citation>
    <scope>NUCLEOTIDE SEQUENCE</scope>
    <source>
        <strain evidence="3">F1-28</strain>
    </source>
</reference>
<name>A0AAP2VLJ9_PARDI</name>
<dbReference type="InterPro" id="IPR051706">
    <property type="entry name" value="Glycosyltransferase_domain"/>
</dbReference>
<dbReference type="InterPro" id="IPR029044">
    <property type="entry name" value="Nucleotide-diphossugar_trans"/>
</dbReference>
<dbReference type="EMBL" id="CP120353">
    <property type="protein sequence ID" value="WET64125.1"/>
    <property type="molecule type" value="Genomic_DNA"/>
</dbReference>
<dbReference type="AlphaFoldDB" id="A0AAP2VLJ9"/>
<organism evidence="2 4">
    <name type="scientific">Parabacteroides distasonis</name>
    <dbReference type="NCBI Taxonomy" id="823"/>
    <lineage>
        <taxon>Bacteria</taxon>
        <taxon>Pseudomonadati</taxon>
        <taxon>Bacteroidota</taxon>
        <taxon>Bacteroidia</taxon>
        <taxon>Bacteroidales</taxon>
        <taxon>Tannerellaceae</taxon>
        <taxon>Parabacteroides</taxon>
    </lineage>
</organism>
<keyword evidence="1" id="KW-0808">Transferase</keyword>
<dbReference type="GO" id="GO:0000030">
    <property type="term" value="F:mannosyltransferase activity"/>
    <property type="evidence" value="ECO:0007669"/>
    <property type="project" value="TreeGrafter"/>
</dbReference>
<dbReference type="EMBL" id="JAJCNI010000021">
    <property type="protein sequence ID" value="MCB6519241.1"/>
    <property type="molecule type" value="Genomic_DNA"/>
</dbReference>
<dbReference type="GO" id="GO:0051999">
    <property type="term" value="P:mannosyl-inositol phosphorylceramide biosynthetic process"/>
    <property type="evidence" value="ECO:0007669"/>
    <property type="project" value="TreeGrafter"/>
</dbReference>
<proteinExistence type="predicted"/>
<dbReference type="PANTHER" id="PTHR32385">
    <property type="entry name" value="MANNOSYL PHOSPHORYLINOSITOL CERAMIDE SYNTHASE"/>
    <property type="match status" value="1"/>
</dbReference>
<evidence type="ECO:0000313" key="3">
    <source>
        <dbReference type="EMBL" id="WET64125.1"/>
    </source>
</evidence>
<reference evidence="2" key="1">
    <citation type="submission" date="2021-10" db="EMBL/GenBank/DDBJ databases">
        <title>Collection of gut derived symbiotic bacterial strains cultured from healthy donors.</title>
        <authorList>
            <person name="Lin H."/>
            <person name="Littmann E."/>
            <person name="Kohout C."/>
            <person name="Pamer E.G."/>
        </authorList>
    </citation>
    <scope>NUCLEOTIDE SEQUENCE</scope>
    <source>
        <strain evidence="2">DFI.2.94</strain>
    </source>
</reference>
<gene>
    <name evidence="2" type="ORF">LI194_15705</name>
    <name evidence="3" type="ORF">P2T59_20900</name>
</gene>
<dbReference type="Gene3D" id="3.90.550.20">
    <property type="match status" value="1"/>
</dbReference>
<dbReference type="Proteomes" id="UP001221009">
    <property type="component" value="Chromosome"/>
</dbReference>
<accession>A0AAP2VLJ9</accession>
<dbReference type="Pfam" id="PF04488">
    <property type="entry name" value="Gly_transf_sug"/>
    <property type="match status" value="1"/>
</dbReference>
<dbReference type="PANTHER" id="PTHR32385:SF23">
    <property type="entry name" value="NUCLEOTIDE-DIPHOSPHO-SUGAR TRANSFERASE"/>
    <property type="match status" value="1"/>
</dbReference>
<dbReference type="SUPFAM" id="SSF53448">
    <property type="entry name" value="Nucleotide-diphospho-sugar transferases"/>
    <property type="match status" value="1"/>
</dbReference>
<dbReference type="RefSeq" id="WP_122144029.1">
    <property type="nucleotide sequence ID" value="NZ_BAABYH010000001.1"/>
</dbReference>
<evidence type="ECO:0000313" key="2">
    <source>
        <dbReference type="EMBL" id="MCB6519241.1"/>
    </source>
</evidence>
<dbReference type="InterPro" id="IPR007577">
    <property type="entry name" value="GlycoTrfase_DXD_sugar-bd_CS"/>
</dbReference>